<dbReference type="EMBL" id="MU795111">
    <property type="protein sequence ID" value="KAJ3810267.1"/>
    <property type="molecule type" value="Genomic_DNA"/>
</dbReference>
<comment type="caution">
    <text evidence="1">The sequence shown here is derived from an EMBL/GenBank/DDBJ whole genome shotgun (WGS) entry which is preliminary data.</text>
</comment>
<protein>
    <submittedName>
        <fullName evidence="1">Uncharacterized protein</fullName>
    </submittedName>
</protein>
<gene>
    <name evidence="1" type="ORF">F5876DRAFT_76950</name>
</gene>
<evidence type="ECO:0000313" key="1">
    <source>
        <dbReference type="EMBL" id="KAJ3810267.1"/>
    </source>
</evidence>
<organism evidence="1 2">
    <name type="scientific">Lentinula aff. lateritia</name>
    <dbReference type="NCBI Taxonomy" id="2804960"/>
    <lineage>
        <taxon>Eukaryota</taxon>
        <taxon>Fungi</taxon>
        <taxon>Dikarya</taxon>
        <taxon>Basidiomycota</taxon>
        <taxon>Agaricomycotina</taxon>
        <taxon>Agaricomycetes</taxon>
        <taxon>Agaricomycetidae</taxon>
        <taxon>Agaricales</taxon>
        <taxon>Marasmiineae</taxon>
        <taxon>Omphalotaceae</taxon>
        <taxon>Lentinula</taxon>
    </lineage>
</organism>
<name>A0ACC1TZR9_9AGAR</name>
<accession>A0ACC1TZR9</accession>
<proteinExistence type="predicted"/>
<dbReference type="Proteomes" id="UP001163835">
    <property type="component" value="Unassembled WGS sequence"/>
</dbReference>
<sequence>MITSPKRPPSALKTCTPNKYARPVGPGTSLRPRQPLGPAPAPTSLASREPHPQPLLCLDVPPISPIPSSTSLPVIPITVRDPRKFSKRDPKRILSDIKSLIDAEECGKNQQVGSFVSNTLYPSTKAVLGVFEHNLPIVVFPCIEELYRSGISTLSNPTPTSPSTNKFVRRTLSSSPPDAAEYIQPHKFGLNASLKDEGSDDIYALLTLFLSRLPEPVLPPTDVLPGLRNAFWVWCVKPQSVVGGLAAKTTTWIRVAQMLLGLLPTANLSLFVYLMAFSCQVLEVRMKKRRRASAARDSLVCAAEGGVSVLEAQLLALESELEGKNERENEKRRLGMAWGVWLFGKDDQEDDGRLTLMMVWFVTHWNVESQLIVTWPSTTYFYLTEPRTLRCDEPRCLYPFIGTTKASHRAEFHSRGHGFVFQGIVVRVNRRDDGMIPCPCGLEEHARYSFQKLNTLNKQIPHPGSDASEWADLPSNKQAEIPPASPIPSLIPTLHDERAAEELLPHATPIPHSQSSNGTIATQVSSAAYSFGGEEPPTPLNSLRSALGQLKDTEMAEEHSDKVTEVEPTTEEEEIVSSVDSGLAGEVNGDDGLEDDEDEFDEEDVLYADEAQPVERDDMDIDFVPSSLSPSEILSSLSRFNIIVEPVYHLAVCTECAIPVRLKHMYTHQKTKHFKGLTLPPEFTFPSKAELETLLATLGANQPLEVPIQA</sequence>
<reference evidence="1" key="1">
    <citation type="submission" date="2022-09" db="EMBL/GenBank/DDBJ databases">
        <title>A Global Phylogenomic Analysis of the Shiitake Genus Lentinula.</title>
        <authorList>
            <consortium name="DOE Joint Genome Institute"/>
            <person name="Sierra-Patev S."/>
            <person name="Min B."/>
            <person name="Naranjo-Ortiz M."/>
            <person name="Looney B."/>
            <person name="Konkel Z."/>
            <person name="Slot J.C."/>
            <person name="Sakamoto Y."/>
            <person name="Steenwyk J.L."/>
            <person name="Rokas A."/>
            <person name="Carro J."/>
            <person name="Camarero S."/>
            <person name="Ferreira P."/>
            <person name="Molpeceres G."/>
            <person name="Ruiz-Duenas F.J."/>
            <person name="Serrano A."/>
            <person name="Henrissat B."/>
            <person name="Drula E."/>
            <person name="Hughes K.W."/>
            <person name="Mata J.L."/>
            <person name="Ishikawa N.K."/>
            <person name="Vargas-Isla R."/>
            <person name="Ushijima S."/>
            <person name="Smith C.A."/>
            <person name="Ahrendt S."/>
            <person name="Andreopoulos W."/>
            <person name="He G."/>
            <person name="Labutti K."/>
            <person name="Lipzen A."/>
            <person name="Ng V."/>
            <person name="Riley R."/>
            <person name="Sandor L."/>
            <person name="Barry K."/>
            <person name="Martinez A.T."/>
            <person name="Xiao Y."/>
            <person name="Gibbons J.G."/>
            <person name="Terashima K."/>
            <person name="Grigoriev I.V."/>
            <person name="Hibbett D.S."/>
        </authorList>
    </citation>
    <scope>NUCLEOTIDE SEQUENCE</scope>
    <source>
        <strain evidence="1">TMI1499</strain>
    </source>
</reference>
<evidence type="ECO:0000313" key="2">
    <source>
        <dbReference type="Proteomes" id="UP001163835"/>
    </source>
</evidence>
<keyword evidence="2" id="KW-1185">Reference proteome</keyword>